<name>A0AAN9XF98_PSOTE</name>
<organism evidence="2 3">
    <name type="scientific">Psophocarpus tetragonolobus</name>
    <name type="common">Winged bean</name>
    <name type="synonym">Dolichos tetragonolobus</name>
    <dbReference type="NCBI Taxonomy" id="3891"/>
    <lineage>
        <taxon>Eukaryota</taxon>
        <taxon>Viridiplantae</taxon>
        <taxon>Streptophyta</taxon>
        <taxon>Embryophyta</taxon>
        <taxon>Tracheophyta</taxon>
        <taxon>Spermatophyta</taxon>
        <taxon>Magnoliopsida</taxon>
        <taxon>eudicotyledons</taxon>
        <taxon>Gunneridae</taxon>
        <taxon>Pentapetalae</taxon>
        <taxon>rosids</taxon>
        <taxon>fabids</taxon>
        <taxon>Fabales</taxon>
        <taxon>Fabaceae</taxon>
        <taxon>Papilionoideae</taxon>
        <taxon>50 kb inversion clade</taxon>
        <taxon>NPAAA clade</taxon>
        <taxon>indigoferoid/millettioid clade</taxon>
        <taxon>Phaseoleae</taxon>
        <taxon>Psophocarpus</taxon>
    </lineage>
</organism>
<evidence type="ECO:0000313" key="3">
    <source>
        <dbReference type="Proteomes" id="UP001386955"/>
    </source>
</evidence>
<comment type="caution">
    <text evidence="2">The sequence shown here is derived from an EMBL/GenBank/DDBJ whole genome shotgun (WGS) entry which is preliminary data.</text>
</comment>
<evidence type="ECO:0000256" key="1">
    <source>
        <dbReference type="SAM" id="MobiDB-lite"/>
    </source>
</evidence>
<proteinExistence type="predicted"/>
<reference evidence="2 3" key="1">
    <citation type="submission" date="2024-01" db="EMBL/GenBank/DDBJ databases">
        <title>The genomes of 5 underutilized Papilionoideae crops provide insights into root nodulation and disease resistanc.</title>
        <authorList>
            <person name="Jiang F."/>
        </authorList>
    </citation>
    <scope>NUCLEOTIDE SEQUENCE [LARGE SCALE GENOMIC DNA]</scope>
    <source>
        <strain evidence="2">DUOXIRENSHENG_FW03</strain>
        <tissue evidence="2">Leaves</tissue>
    </source>
</reference>
<feature type="region of interest" description="Disordered" evidence="1">
    <location>
        <begin position="125"/>
        <end position="146"/>
    </location>
</feature>
<evidence type="ECO:0000313" key="2">
    <source>
        <dbReference type="EMBL" id="KAK7389941.1"/>
    </source>
</evidence>
<gene>
    <name evidence="2" type="ORF">VNO78_25238</name>
</gene>
<dbReference type="EMBL" id="JAYMYS010000006">
    <property type="protein sequence ID" value="KAK7389941.1"/>
    <property type="molecule type" value="Genomic_DNA"/>
</dbReference>
<protein>
    <submittedName>
        <fullName evidence="2">Uncharacterized protein</fullName>
    </submittedName>
</protein>
<feature type="compositionally biased region" description="Polar residues" evidence="1">
    <location>
        <begin position="128"/>
        <end position="146"/>
    </location>
</feature>
<sequence length="146" mass="16048">MQSLDSDMCFVHWKVINSIHFMEASIGAVASITTTITSGHKTYFPFPLFGRLNIASLLLVLGCDFVDEFAGFEEQWKGKGQRYCLDGLGVLDTQGGWALPSSDSETREEPEKKLVLLAHMRGHKIGNQPASAQDPAMQNTRIGDSS</sequence>
<dbReference type="Proteomes" id="UP001386955">
    <property type="component" value="Unassembled WGS sequence"/>
</dbReference>
<keyword evidence="3" id="KW-1185">Reference proteome</keyword>
<accession>A0AAN9XF98</accession>
<dbReference type="AlphaFoldDB" id="A0AAN9XF98"/>